<dbReference type="PANTHER" id="PTHR30483">
    <property type="entry name" value="LEUCINE-SPECIFIC-BINDING PROTEIN"/>
    <property type="match status" value="1"/>
</dbReference>
<organism evidence="6 7">
    <name type="scientific">Pilibacter termitis</name>
    <dbReference type="NCBI Taxonomy" id="263852"/>
    <lineage>
        <taxon>Bacteria</taxon>
        <taxon>Bacillati</taxon>
        <taxon>Bacillota</taxon>
        <taxon>Bacilli</taxon>
        <taxon>Lactobacillales</taxon>
        <taxon>Enterococcaceae</taxon>
        <taxon>Pilibacter</taxon>
    </lineage>
</organism>
<sequence>MRGELEFVVVNRAIYLPETEFQVALRTSTKLLPLIARKGEFQMKKLATVFTVFASVAVLAGCSAAPGGESKGNKIDKEILIGVNEELSGAVAAYGNAEKNAIELAVDEINKDGGIDGKKIKLVVKDNKSTTDEAASVSSNLTVNSKVVAIIGPATSGAVKASIPNVTKASVPLVTPSGTDDNLTVANGKVNEDIFRSCFQDSFQGTILAKYANDTLQSKKAAVFYDNSSDYAAGITEAFNKEYKGEVVVSEKYQAGDKDFNAQLTSIKSKKFDVLVIPGYYAEAGLIIKQARSMGIDTAILGPDGFGDPALAEIAGNENTNNVFFTAHFSSKAAANDKVDTFLKAYKEKYNEEASQFAALGYDAVYMVKQAIEKTEAKTSVDVAKGLAELKDFEGVTGKISIDKNHNPEKSAVIVGLKDGKENSAEIVNP</sequence>
<protein>
    <submittedName>
        <fullName evidence="6">Branched-chain amino acid transport system substrate-binding protein</fullName>
    </submittedName>
</protein>
<keyword evidence="4" id="KW-0029">Amino-acid transport</keyword>
<comment type="similarity">
    <text evidence="1">Belongs to the leucine-binding protein family.</text>
</comment>
<reference evidence="6 7" key="1">
    <citation type="submission" date="2017-02" db="EMBL/GenBank/DDBJ databases">
        <authorList>
            <person name="Peterson S.W."/>
        </authorList>
    </citation>
    <scope>NUCLEOTIDE SEQUENCE [LARGE SCALE GENOMIC DNA]</scope>
    <source>
        <strain evidence="6 7">ATCC BAA-1030</strain>
    </source>
</reference>
<dbReference type="InterPro" id="IPR028082">
    <property type="entry name" value="Peripla_BP_I"/>
</dbReference>
<evidence type="ECO:0000259" key="5">
    <source>
        <dbReference type="Pfam" id="PF13458"/>
    </source>
</evidence>
<evidence type="ECO:0000313" key="6">
    <source>
        <dbReference type="EMBL" id="SJZ81382.1"/>
    </source>
</evidence>
<dbReference type="Pfam" id="PF13458">
    <property type="entry name" value="Peripla_BP_6"/>
    <property type="match status" value="1"/>
</dbReference>
<feature type="domain" description="Leucine-binding protein" evidence="5">
    <location>
        <begin position="79"/>
        <end position="420"/>
    </location>
</feature>
<keyword evidence="3" id="KW-0732">Signal</keyword>
<dbReference type="EMBL" id="FUXI01000016">
    <property type="protein sequence ID" value="SJZ81382.1"/>
    <property type="molecule type" value="Genomic_DNA"/>
</dbReference>
<dbReference type="GO" id="GO:0006865">
    <property type="term" value="P:amino acid transport"/>
    <property type="evidence" value="ECO:0007669"/>
    <property type="project" value="UniProtKB-KW"/>
</dbReference>
<gene>
    <name evidence="6" type="ORF">SAMN02745116_01504</name>
</gene>
<proteinExistence type="inferred from homology"/>
<dbReference type="STRING" id="263852.SAMN02745116_01504"/>
<evidence type="ECO:0000256" key="4">
    <source>
        <dbReference type="ARBA" id="ARBA00022970"/>
    </source>
</evidence>
<accession>A0A1T4NQB2</accession>
<dbReference type="SUPFAM" id="SSF53822">
    <property type="entry name" value="Periplasmic binding protein-like I"/>
    <property type="match status" value="1"/>
</dbReference>
<dbReference type="Proteomes" id="UP000190328">
    <property type="component" value="Unassembled WGS sequence"/>
</dbReference>
<dbReference type="PRINTS" id="PR00337">
    <property type="entry name" value="LEUILEVALBP"/>
</dbReference>
<dbReference type="InterPro" id="IPR028081">
    <property type="entry name" value="Leu-bd"/>
</dbReference>
<keyword evidence="7" id="KW-1185">Reference proteome</keyword>
<dbReference type="PANTHER" id="PTHR30483:SF6">
    <property type="entry name" value="PERIPLASMIC BINDING PROTEIN OF ABC TRANSPORTER FOR NATURAL AMINO ACIDS"/>
    <property type="match status" value="1"/>
</dbReference>
<dbReference type="InterPro" id="IPR051010">
    <property type="entry name" value="BCAA_transport"/>
</dbReference>
<dbReference type="Gene3D" id="3.40.50.2300">
    <property type="match status" value="2"/>
</dbReference>
<keyword evidence="2" id="KW-0813">Transport</keyword>
<evidence type="ECO:0000256" key="1">
    <source>
        <dbReference type="ARBA" id="ARBA00010062"/>
    </source>
</evidence>
<evidence type="ECO:0000313" key="7">
    <source>
        <dbReference type="Proteomes" id="UP000190328"/>
    </source>
</evidence>
<evidence type="ECO:0000256" key="3">
    <source>
        <dbReference type="ARBA" id="ARBA00022729"/>
    </source>
</evidence>
<evidence type="ECO:0000256" key="2">
    <source>
        <dbReference type="ARBA" id="ARBA00022448"/>
    </source>
</evidence>
<dbReference type="InterPro" id="IPR000709">
    <property type="entry name" value="Leu_Ile_Val-bd"/>
</dbReference>
<dbReference type="CDD" id="cd06347">
    <property type="entry name" value="PBP1_ABC_LivK_ligand_binding-like"/>
    <property type="match status" value="1"/>
</dbReference>
<dbReference type="AlphaFoldDB" id="A0A1T4NQB2"/>
<name>A0A1T4NQB2_9ENTE</name>